<reference evidence="2" key="1">
    <citation type="submission" date="2015-09" db="EMBL/GenBank/DDBJ databases">
        <authorList>
            <consortium name="Pathogen Informatics"/>
        </authorList>
    </citation>
    <scope>NUCLEOTIDE SEQUENCE [LARGE SCALE GENOMIC DNA]</scope>
    <source>
        <strain evidence="2">Lake Konstanz</strain>
    </source>
</reference>
<organism evidence="1 2">
    <name type="scientific">Bodo saltans</name>
    <name type="common">Flagellated protozoan</name>
    <dbReference type="NCBI Taxonomy" id="75058"/>
    <lineage>
        <taxon>Eukaryota</taxon>
        <taxon>Discoba</taxon>
        <taxon>Euglenozoa</taxon>
        <taxon>Kinetoplastea</taxon>
        <taxon>Metakinetoplastina</taxon>
        <taxon>Eubodonida</taxon>
        <taxon>Bodonidae</taxon>
        <taxon>Bodo</taxon>
    </lineage>
</organism>
<dbReference type="EMBL" id="CYKH01001617">
    <property type="protein sequence ID" value="CUG88106.1"/>
    <property type="molecule type" value="Genomic_DNA"/>
</dbReference>
<dbReference type="AlphaFoldDB" id="A0A0S4JDD9"/>
<gene>
    <name evidence="1" type="ORF">BSAL_13725</name>
</gene>
<name>A0A0S4JDD9_BODSA</name>
<accession>A0A0S4JDD9</accession>
<sequence length="87" mass="10275">MMTTTTFCERTYRVNVDRSSVHLCHYPPDDFVAKKEKSRVCGKCRRGLFSSICLFRTNSKFHFRTRDLFSPGPLFLYSVLCISRKFH</sequence>
<dbReference type="VEuPathDB" id="TriTrypDB:BSAL_13725"/>
<keyword evidence="2" id="KW-1185">Reference proteome</keyword>
<protein>
    <submittedName>
        <fullName evidence="1">Uncharacterized protein</fullName>
    </submittedName>
</protein>
<evidence type="ECO:0000313" key="1">
    <source>
        <dbReference type="EMBL" id="CUG88106.1"/>
    </source>
</evidence>
<dbReference type="Proteomes" id="UP000051952">
    <property type="component" value="Unassembled WGS sequence"/>
</dbReference>
<evidence type="ECO:0000313" key="2">
    <source>
        <dbReference type="Proteomes" id="UP000051952"/>
    </source>
</evidence>
<proteinExistence type="predicted"/>